<name>A0A9W5X3V4_9BACI</name>
<comment type="caution">
    <text evidence="1">The sequence shown here is derived from an EMBL/GenBank/DDBJ whole genome shotgun (WGS) entry which is preliminary data.</text>
</comment>
<proteinExistence type="predicted"/>
<dbReference type="RefSeq" id="WP_088050913.1">
    <property type="nucleotide sequence ID" value="NZ_BMJD01000001.1"/>
</dbReference>
<evidence type="ECO:0008006" key="3">
    <source>
        <dbReference type="Google" id="ProtNLM"/>
    </source>
</evidence>
<sequence length="305" mass="36205">MAQLIKLNDYISRYEWNMYRYPSQFTRLKQENWKKLHTLWETQQNSLLSIEQDRELAKSTFSKWKAILKREPVAEEPGETELPKTEQELKQYFLDKLLPLQLKWASSTVTDLSFMDQSFGDDETLKYFLQRFPDTYLVMYHPIFTIKKAPVEGEIIFISPIGIEVIYVLEEDDATRIYALEERMWMGESNRKQRKIVSPLFALKRTEQIIKSILKKQDIDFPVKKVVLSRTNRIIAESKPYHTNIIGKREYNQWFTEKRNLVSPLKNRQLKAAEALLAYCQSVSVKRPEWEEEESPVFSMDNEGL</sequence>
<dbReference type="EMBL" id="BMJD01000001">
    <property type="protein sequence ID" value="GGB27041.1"/>
    <property type="molecule type" value="Genomic_DNA"/>
</dbReference>
<dbReference type="Proteomes" id="UP000621492">
    <property type="component" value="Unassembled WGS sequence"/>
</dbReference>
<reference evidence="1" key="2">
    <citation type="submission" date="2020-09" db="EMBL/GenBank/DDBJ databases">
        <authorList>
            <person name="Sun Q."/>
            <person name="Zhou Y."/>
        </authorList>
    </citation>
    <scope>NUCLEOTIDE SEQUENCE</scope>
    <source>
        <strain evidence="1">CGMCC 1.15454</strain>
    </source>
</reference>
<protein>
    <recommendedName>
        <fullName evidence="3">NERD domain-containing protein</fullName>
    </recommendedName>
</protein>
<dbReference type="AlphaFoldDB" id="A0A9W5X3V4"/>
<evidence type="ECO:0000313" key="2">
    <source>
        <dbReference type="Proteomes" id="UP000621492"/>
    </source>
</evidence>
<organism evidence="1 2">
    <name type="scientific">Lentibacillus populi</name>
    <dbReference type="NCBI Taxonomy" id="1827502"/>
    <lineage>
        <taxon>Bacteria</taxon>
        <taxon>Bacillati</taxon>
        <taxon>Bacillota</taxon>
        <taxon>Bacilli</taxon>
        <taxon>Bacillales</taxon>
        <taxon>Bacillaceae</taxon>
        <taxon>Lentibacillus</taxon>
    </lineage>
</organism>
<keyword evidence="2" id="KW-1185">Reference proteome</keyword>
<reference evidence="1" key="1">
    <citation type="journal article" date="2014" name="Int. J. Syst. Evol. Microbiol.">
        <title>Complete genome sequence of Corynebacterium casei LMG S-19264T (=DSM 44701T), isolated from a smear-ripened cheese.</title>
        <authorList>
            <consortium name="US DOE Joint Genome Institute (JGI-PGF)"/>
            <person name="Walter F."/>
            <person name="Albersmeier A."/>
            <person name="Kalinowski J."/>
            <person name="Ruckert C."/>
        </authorList>
    </citation>
    <scope>NUCLEOTIDE SEQUENCE</scope>
    <source>
        <strain evidence="1">CGMCC 1.15454</strain>
    </source>
</reference>
<evidence type="ECO:0000313" key="1">
    <source>
        <dbReference type="EMBL" id="GGB27041.1"/>
    </source>
</evidence>
<accession>A0A9W5X3V4</accession>
<gene>
    <name evidence="1" type="primary">ytlQ</name>
    <name evidence="1" type="ORF">GCM10011409_00420</name>
</gene>